<organism evidence="1 2">
    <name type="scientific">Flavobacterium dankookense</name>
    <dbReference type="NCBI Taxonomy" id="706186"/>
    <lineage>
        <taxon>Bacteria</taxon>
        <taxon>Pseudomonadati</taxon>
        <taxon>Bacteroidota</taxon>
        <taxon>Flavobacteriia</taxon>
        <taxon>Flavobacteriales</taxon>
        <taxon>Flavobacteriaceae</taxon>
        <taxon>Flavobacterium</taxon>
    </lineage>
</organism>
<proteinExistence type="predicted"/>
<dbReference type="Proteomes" id="UP000295260">
    <property type="component" value="Unassembled WGS sequence"/>
</dbReference>
<comment type="caution">
    <text evidence="1">The sequence shown here is derived from an EMBL/GenBank/DDBJ whole genome shotgun (WGS) entry which is preliminary data.</text>
</comment>
<name>A0A4V3CS17_9FLAO</name>
<dbReference type="AlphaFoldDB" id="A0A4V3CS17"/>
<sequence length="61" mass="7234">MYSNSYSKIAEDWELVLSFECDQKNDALYLEKFIKKMKSKTFIKKVISNPEILIDILSKKQ</sequence>
<reference evidence="1 2" key="1">
    <citation type="submission" date="2019-03" db="EMBL/GenBank/DDBJ databases">
        <title>Genomic Encyclopedia of Archaeal and Bacterial Type Strains, Phase II (KMG-II): from individual species to whole genera.</title>
        <authorList>
            <person name="Goeker M."/>
        </authorList>
    </citation>
    <scope>NUCLEOTIDE SEQUENCE [LARGE SCALE GENOMIC DNA]</scope>
    <source>
        <strain evidence="1 2">DSM 25687</strain>
    </source>
</reference>
<gene>
    <name evidence="1" type="ORF">BC748_1900</name>
</gene>
<evidence type="ECO:0000313" key="2">
    <source>
        <dbReference type="Proteomes" id="UP000295260"/>
    </source>
</evidence>
<keyword evidence="2" id="KW-1185">Reference proteome</keyword>
<protein>
    <submittedName>
        <fullName evidence="1">Uncharacterized protein</fullName>
    </submittedName>
</protein>
<dbReference type="EMBL" id="SNXR01000014">
    <property type="protein sequence ID" value="TDP58672.1"/>
    <property type="molecule type" value="Genomic_DNA"/>
</dbReference>
<accession>A0A4V3CS17</accession>
<evidence type="ECO:0000313" key="1">
    <source>
        <dbReference type="EMBL" id="TDP58672.1"/>
    </source>
</evidence>